<keyword evidence="2" id="KW-1185">Reference proteome</keyword>
<reference evidence="1" key="1">
    <citation type="submission" date="2021-10" db="EMBL/GenBank/DDBJ databases">
        <title>Gramella sp. ASW11-100T, isolated from marine sediment.</title>
        <authorList>
            <person name="Xia C."/>
        </authorList>
    </citation>
    <scope>NUCLEOTIDE SEQUENCE</scope>
    <source>
        <strain evidence="1">ASW11-100</strain>
    </source>
</reference>
<dbReference type="RefSeq" id="WP_229338667.1">
    <property type="nucleotide sequence ID" value="NZ_JAJBZG010000002.1"/>
</dbReference>
<dbReference type="PROSITE" id="PS51257">
    <property type="entry name" value="PROKAR_LIPOPROTEIN"/>
    <property type="match status" value="1"/>
</dbReference>
<protein>
    <recommendedName>
        <fullName evidence="3">Lipoprotein</fullName>
    </recommendedName>
</protein>
<comment type="caution">
    <text evidence="1">The sequence shown here is derived from an EMBL/GenBank/DDBJ whole genome shotgun (WGS) entry which is preliminary data.</text>
</comment>
<sequence>MRFRQFLYTGVIIILLSGCGKNTRDSGIVIPKIPRIVEFQGNNDREKVSIDGQYISEASQDKEFYRKVINVKSISTERILIKAHFYKNKKSAVYGFQKIFFKKSAQLHSGKLKGKTIFINFRKDELSIELKNSEIPTSKCSRKNSLEGVYKKMDGSLRGG</sequence>
<gene>
    <name evidence="1" type="ORF">LGQ90_04670</name>
</gene>
<accession>A0A9X1LHP5</accession>
<dbReference type="Proteomes" id="UP001139414">
    <property type="component" value="Unassembled WGS sequence"/>
</dbReference>
<dbReference type="AlphaFoldDB" id="A0A9X1LHP5"/>
<evidence type="ECO:0008006" key="3">
    <source>
        <dbReference type="Google" id="ProtNLM"/>
    </source>
</evidence>
<dbReference type="EMBL" id="JAJBZG010000002">
    <property type="protein sequence ID" value="MCB7480551.1"/>
    <property type="molecule type" value="Genomic_DNA"/>
</dbReference>
<evidence type="ECO:0000313" key="2">
    <source>
        <dbReference type="Proteomes" id="UP001139414"/>
    </source>
</evidence>
<name>A0A9X1LHP5_9FLAO</name>
<organism evidence="1 2">
    <name type="scientific">Christiangramia sediminis</name>
    <dbReference type="NCBI Taxonomy" id="2881336"/>
    <lineage>
        <taxon>Bacteria</taxon>
        <taxon>Pseudomonadati</taxon>
        <taxon>Bacteroidota</taxon>
        <taxon>Flavobacteriia</taxon>
        <taxon>Flavobacteriales</taxon>
        <taxon>Flavobacteriaceae</taxon>
        <taxon>Christiangramia</taxon>
    </lineage>
</organism>
<proteinExistence type="predicted"/>
<evidence type="ECO:0000313" key="1">
    <source>
        <dbReference type="EMBL" id="MCB7480551.1"/>
    </source>
</evidence>